<feature type="transmembrane region" description="Helical" evidence="2">
    <location>
        <begin position="21"/>
        <end position="42"/>
    </location>
</feature>
<keyword evidence="4" id="KW-1185">Reference proteome</keyword>
<sequence>MSQQQQPHCFRSLSFSLRNHLNHHSLTLAIVVVVALVTLITFSSHPCVHSLSSPSSTPPSTQPIPQITNSLNTPSSNQDRYSQNAMAICRLRGTRHLPSLHGTLYFSLPPSSSRDNSPIMTDSYKECIIGFNTLEFSKRSLPFHIHEFGNVLENDGMSVGGHLLDQQQDIGATISPLSIQDSLKVNNILNFQHYSHASSLLSLENVIGRSMIVHHFENNGTRRIGQCVIAVMPSLTRMSSTSSSSSSSSSNSSINSSAGSSNSINSVGENLSNSIKSIITSSIDFSKMKYKLVAHLRGTNRMSQPVNGTVIITEEDESKKMTIYLKMCHLMNSISGWNQLDRRRTFGHVYS</sequence>
<gene>
    <name evidence="3" type="ORF">C9374_006180</name>
</gene>
<feature type="region of interest" description="Disordered" evidence="1">
    <location>
        <begin position="240"/>
        <end position="262"/>
    </location>
</feature>
<keyword evidence="2" id="KW-1133">Transmembrane helix</keyword>
<evidence type="ECO:0000256" key="1">
    <source>
        <dbReference type="SAM" id="MobiDB-lite"/>
    </source>
</evidence>
<name>A0AA88GIU6_NAELO</name>
<dbReference type="RefSeq" id="XP_044547475.1">
    <property type="nucleotide sequence ID" value="XM_044696012.1"/>
</dbReference>
<organism evidence="3 4">
    <name type="scientific">Naegleria lovaniensis</name>
    <name type="common">Amoeba</name>
    <dbReference type="NCBI Taxonomy" id="51637"/>
    <lineage>
        <taxon>Eukaryota</taxon>
        <taxon>Discoba</taxon>
        <taxon>Heterolobosea</taxon>
        <taxon>Tetramitia</taxon>
        <taxon>Eutetramitia</taxon>
        <taxon>Vahlkampfiidae</taxon>
        <taxon>Naegleria</taxon>
    </lineage>
</organism>
<evidence type="ECO:0000313" key="4">
    <source>
        <dbReference type="Proteomes" id="UP000816034"/>
    </source>
</evidence>
<dbReference type="GeneID" id="68098634"/>
<feature type="compositionally biased region" description="Polar residues" evidence="1">
    <location>
        <begin position="69"/>
        <end position="79"/>
    </location>
</feature>
<dbReference type="Proteomes" id="UP000816034">
    <property type="component" value="Unassembled WGS sequence"/>
</dbReference>
<keyword evidence="2" id="KW-0472">Membrane</keyword>
<evidence type="ECO:0000256" key="2">
    <source>
        <dbReference type="SAM" id="Phobius"/>
    </source>
</evidence>
<evidence type="ECO:0000313" key="3">
    <source>
        <dbReference type="EMBL" id="KAG2381796.1"/>
    </source>
</evidence>
<feature type="region of interest" description="Disordered" evidence="1">
    <location>
        <begin position="51"/>
        <end position="79"/>
    </location>
</feature>
<dbReference type="EMBL" id="PYSW02000026">
    <property type="protein sequence ID" value="KAG2381796.1"/>
    <property type="molecule type" value="Genomic_DNA"/>
</dbReference>
<comment type="caution">
    <text evidence="3">The sequence shown here is derived from an EMBL/GenBank/DDBJ whole genome shotgun (WGS) entry which is preliminary data.</text>
</comment>
<dbReference type="Gene3D" id="2.60.40.200">
    <property type="entry name" value="Superoxide dismutase, copper/zinc binding domain"/>
    <property type="match status" value="1"/>
</dbReference>
<reference evidence="3 4" key="1">
    <citation type="journal article" date="2018" name="BMC Genomics">
        <title>The genome of Naegleria lovaniensis, the basis for a comparative approach to unravel pathogenicity factors of the human pathogenic amoeba N. fowleri.</title>
        <authorList>
            <person name="Liechti N."/>
            <person name="Schurch N."/>
            <person name="Bruggmann R."/>
            <person name="Wittwer M."/>
        </authorList>
    </citation>
    <scope>NUCLEOTIDE SEQUENCE [LARGE SCALE GENOMIC DNA]</scope>
    <source>
        <strain evidence="3 4">ATCC 30569</strain>
    </source>
</reference>
<keyword evidence="2" id="KW-0812">Transmembrane</keyword>
<dbReference type="GO" id="GO:0006801">
    <property type="term" value="P:superoxide metabolic process"/>
    <property type="evidence" value="ECO:0007669"/>
    <property type="project" value="InterPro"/>
</dbReference>
<dbReference type="SUPFAM" id="SSF49329">
    <property type="entry name" value="Cu,Zn superoxide dismutase-like"/>
    <property type="match status" value="1"/>
</dbReference>
<accession>A0AA88GIU6</accession>
<dbReference type="InterPro" id="IPR036423">
    <property type="entry name" value="SOD-like_Cu/Zn_dom_sf"/>
</dbReference>
<protein>
    <recommendedName>
        <fullName evidence="5">Superoxide dismutase copper/zinc binding domain-containing protein</fullName>
    </recommendedName>
</protein>
<dbReference type="GO" id="GO:0046872">
    <property type="term" value="F:metal ion binding"/>
    <property type="evidence" value="ECO:0007669"/>
    <property type="project" value="InterPro"/>
</dbReference>
<proteinExistence type="predicted"/>
<dbReference type="AlphaFoldDB" id="A0AA88GIU6"/>
<evidence type="ECO:0008006" key="5">
    <source>
        <dbReference type="Google" id="ProtNLM"/>
    </source>
</evidence>